<accession>A0A913Z9R5</accession>
<reference evidence="3" key="1">
    <citation type="submission" date="2022-11" db="UniProtKB">
        <authorList>
            <consortium name="EnsemblMetazoa"/>
        </authorList>
    </citation>
    <scope>IDENTIFICATION</scope>
</reference>
<feature type="transmembrane region" description="Helical" evidence="1">
    <location>
        <begin position="218"/>
        <end position="235"/>
    </location>
</feature>
<dbReference type="Pfam" id="PF09588">
    <property type="entry name" value="YqaJ"/>
    <property type="match status" value="1"/>
</dbReference>
<dbReference type="GO" id="GO:0006281">
    <property type="term" value="P:DNA repair"/>
    <property type="evidence" value="ECO:0007669"/>
    <property type="project" value="UniProtKB-ARBA"/>
</dbReference>
<dbReference type="RefSeq" id="XP_038047625.1">
    <property type="nucleotide sequence ID" value="XM_038191697.1"/>
</dbReference>
<keyword evidence="1" id="KW-1133">Transmembrane helix</keyword>
<sequence>MAVNNKVVEPSRRKGARTTPLVEGLVKGGPSLSHLPAKAWGCKHEQDAVNAFKSQETVNHVNLSVEQAGLFVKGSLSYIGATLDAVVRCECHGSAPLECKCPYSVRDQTIQDSFKKTDFLEQAESGEMRLKRNHTYFYQIQAQIAVTDTKFGYFCVWTGNGPTFVEVIEAAPEWWKKVEQNLMFFFKAYVSQYLEGLRCSHTAQHIPRCVSKKMKSKGMLNLVCVVIHATFGYIGNVHYIQCALCLDT</sequence>
<dbReference type="PANTHER" id="PTHR47526:SF3">
    <property type="entry name" value="PHD-TYPE DOMAIN-CONTAINING PROTEIN"/>
    <property type="match status" value="1"/>
</dbReference>
<dbReference type="EnsemblMetazoa" id="XM_038191697.1">
    <property type="protein sequence ID" value="XP_038047625.1"/>
    <property type="gene ID" value="LOC119721730"/>
</dbReference>
<dbReference type="InterPro" id="IPR011335">
    <property type="entry name" value="Restrct_endonuc-II-like"/>
</dbReference>
<proteinExistence type="predicted"/>
<protein>
    <recommendedName>
        <fullName evidence="2">YqaJ viral recombinase domain-containing protein</fullName>
    </recommendedName>
</protein>
<keyword evidence="1" id="KW-0472">Membrane</keyword>
<evidence type="ECO:0000313" key="4">
    <source>
        <dbReference type="Proteomes" id="UP000887568"/>
    </source>
</evidence>
<dbReference type="PANTHER" id="PTHR47526">
    <property type="entry name" value="ATP-DEPENDENT DNA HELICASE"/>
    <property type="match status" value="1"/>
</dbReference>
<evidence type="ECO:0000256" key="1">
    <source>
        <dbReference type="SAM" id="Phobius"/>
    </source>
</evidence>
<dbReference type="AlphaFoldDB" id="A0A913Z9R5"/>
<dbReference type="CDD" id="cd22343">
    <property type="entry name" value="PDDEXK_lambda_exonuclease-like"/>
    <property type="match status" value="1"/>
</dbReference>
<keyword evidence="4" id="KW-1185">Reference proteome</keyword>
<evidence type="ECO:0000259" key="2">
    <source>
        <dbReference type="Pfam" id="PF09588"/>
    </source>
</evidence>
<dbReference type="Proteomes" id="UP000887568">
    <property type="component" value="Unplaced"/>
</dbReference>
<dbReference type="GeneID" id="119721730"/>
<dbReference type="SUPFAM" id="SSF52980">
    <property type="entry name" value="Restriction endonuclease-like"/>
    <property type="match status" value="1"/>
</dbReference>
<dbReference type="OrthoDB" id="6132274at2759"/>
<dbReference type="Gene3D" id="3.90.320.10">
    <property type="match status" value="1"/>
</dbReference>
<organism evidence="3 4">
    <name type="scientific">Patiria miniata</name>
    <name type="common">Bat star</name>
    <name type="synonym">Asterina miniata</name>
    <dbReference type="NCBI Taxonomy" id="46514"/>
    <lineage>
        <taxon>Eukaryota</taxon>
        <taxon>Metazoa</taxon>
        <taxon>Echinodermata</taxon>
        <taxon>Eleutherozoa</taxon>
        <taxon>Asterozoa</taxon>
        <taxon>Asteroidea</taxon>
        <taxon>Valvatacea</taxon>
        <taxon>Valvatida</taxon>
        <taxon>Asterinidae</taxon>
        <taxon>Patiria</taxon>
    </lineage>
</organism>
<dbReference type="InterPro" id="IPR011604">
    <property type="entry name" value="PDDEXK-like_dom_sf"/>
</dbReference>
<keyword evidence="1" id="KW-0812">Transmembrane</keyword>
<evidence type="ECO:0000313" key="3">
    <source>
        <dbReference type="EnsemblMetazoa" id="XP_038047625.1"/>
    </source>
</evidence>
<feature type="domain" description="YqaJ viral recombinase" evidence="2">
    <location>
        <begin position="34"/>
        <end position="149"/>
    </location>
</feature>
<dbReference type="InterPro" id="IPR019080">
    <property type="entry name" value="YqaJ_viral_recombinase"/>
</dbReference>
<name>A0A913Z9R5_PATMI</name>